<evidence type="ECO:0000313" key="1">
    <source>
        <dbReference type="EMBL" id="EDM78467.1"/>
    </source>
</evidence>
<dbReference type="InterPro" id="IPR011051">
    <property type="entry name" value="RmlC_Cupin_sf"/>
</dbReference>
<organism evidence="1 2">
    <name type="scientific">Plesiocystis pacifica SIR-1</name>
    <dbReference type="NCBI Taxonomy" id="391625"/>
    <lineage>
        <taxon>Bacteria</taxon>
        <taxon>Pseudomonadati</taxon>
        <taxon>Myxococcota</taxon>
        <taxon>Polyangia</taxon>
        <taxon>Nannocystales</taxon>
        <taxon>Nannocystaceae</taxon>
        <taxon>Plesiocystis</taxon>
    </lineage>
</organism>
<dbReference type="STRING" id="391625.PPSIR1_33169"/>
<name>A6G6J0_9BACT</name>
<reference evidence="1 2" key="1">
    <citation type="submission" date="2007-06" db="EMBL/GenBank/DDBJ databases">
        <authorList>
            <person name="Shimkets L."/>
            <person name="Ferriera S."/>
            <person name="Johnson J."/>
            <person name="Kravitz S."/>
            <person name="Beeson K."/>
            <person name="Sutton G."/>
            <person name="Rogers Y.-H."/>
            <person name="Friedman R."/>
            <person name="Frazier M."/>
            <person name="Venter J.C."/>
        </authorList>
    </citation>
    <scope>NUCLEOTIDE SEQUENCE [LARGE SCALE GENOMIC DNA]</scope>
    <source>
        <strain evidence="1 2">SIR-1</strain>
    </source>
</reference>
<dbReference type="SUPFAM" id="SSF51182">
    <property type="entry name" value="RmlC-like cupins"/>
    <property type="match status" value="1"/>
</dbReference>
<accession>A6G6J0</accession>
<evidence type="ECO:0000313" key="2">
    <source>
        <dbReference type="Proteomes" id="UP000005801"/>
    </source>
</evidence>
<evidence type="ECO:0008006" key="3">
    <source>
        <dbReference type="Google" id="ProtNLM"/>
    </source>
</evidence>
<dbReference type="InterPro" id="IPR014710">
    <property type="entry name" value="RmlC-like_jellyroll"/>
</dbReference>
<proteinExistence type="predicted"/>
<dbReference type="Proteomes" id="UP000005801">
    <property type="component" value="Unassembled WGS sequence"/>
</dbReference>
<dbReference type="EMBL" id="ABCS01000030">
    <property type="protein sequence ID" value="EDM78467.1"/>
    <property type="molecule type" value="Genomic_DNA"/>
</dbReference>
<dbReference type="AlphaFoldDB" id="A6G6J0"/>
<dbReference type="RefSeq" id="WP_006972339.1">
    <property type="nucleotide sequence ID" value="NZ_ABCS01000030.1"/>
</dbReference>
<protein>
    <recommendedName>
        <fullName evidence="3">3-hydroxyanthranilate 3,4-dioxygenase</fullName>
    </recommendedName>
</protein>
<dbReference type="CDD" id="cd02208">
    <property type="entry name" value="cupin_RmlC-like"/>
    <property type="match status" value="1"/>
</dbReference>
<dbReference type="OrthoDB" id="5002379at2"/>
<keyword evidence="2" id="KW-1185">Reference proteome</keyword>
<comment type="caution">
    <text evidence="1">The sequence shown here is derived from an EMBL/GenBank/DDBJ whole genome shotgun (WGS) entry which is preliminary data.</text>
</comment>
<gene>
    <name evidence="1" type="ORF">PPSIR1_33169</name>
</gene>
<sequence>MGLRRKKTFMVFREAGKLGPYDERPMLPDEVHLQICLSRNDRPQPFHLICAKDTLVVCFAGRGRIHFSGTSVRYFSLEPGDHVYVPAGAPTRLIPDPGEPCVIMRYKAREPGLEGVAWMCPTCERELYRHVFDTAASSPQAGYLAGCEAFNADPERRECPACGTEHPLVDLDGYRWPELAEQLEG</sequence>
<dbReference type="Gene3D" id="2.60.120.10">
    <property type="entry name" value="Jelly Rolls"/>
    <property type="match status" value="1"/>
</dbReference>